<reference evidence="1" key="1">
    <citation type="journal article" date="2020" name="Stud. Mycol.">
        <title>101 Dothideomycetes genomes: a test case for predicting lifestyles and emergence of pathogens.</title>
        <authorList>
            <person name="Haridas S."/>
            <person name="Albert R."/>
            <person name="Binder M."/>
            <person name="Bloem J."/>
            <person name="Labutti K."/>
            <person name="Salamov A."/>
            <person name="Andreopoulos B."/>
            <person name="Baker S."/>
            <person name="Barry K."/>
            <person name="Bills G."/>
            <person name="Bluhm B."/>
            <person name="Cannon C."/>
            <person name="Castanera R."/>
            <person name="Culley D."/>
            <person name="Daum C."/>
            <person name="Ezra D."/>
            <person name="Gonzalez J."/>
            <person name="Henrissat B."/>
            <person name="Kuo A."/>
            <person name="Liang C."/>
            <person name="Lipzen A."/>
            <person name="Lutzoni F."/>
            <person name="Magnuson J."/>
            <person name="Mondo S."/>
            <person name="Nolan M."/>
            <person name="Ohm R."/>
            <person name="Pangilinan J."/>
            <person name="Park H.-J."/>
            <person name="Ramirez L."/>
            <person name="Alfaro M."/>
            <person name="Sun H."/>
            <person name="Tritt A."/>
            <person name="Yoshinaga Y."/>
            <person name="Zwiers L.-H."/>
            <person name="Turgeon B."/>
            <person name="Goodwin S."/>
            <person name="Spatafora J."/>
            <person name="Crous P."/>
            <person name="Grigoriev I."/>
        </authorList>
    </citation>
    <scope>NUCLEOTIDE SEQUENCE</scope>
    <source>
        <strain evidence="1">CBS 473.64</strain>
    </source>
</reference>
<dbReference type="Proteomes" id="UP000799753">
    <property type="component" value="Unassembled WGS sequence"/>
</dbReference>
<organism evidence="1 2">
    <name type="scientific">Massarina eburnea CBS 473.64</name>
    <dbReference type="NCBI Taxonomy" id="1395130"/>
    <lineage>
        <taxon>Eukaryota</taxon>
        <taxon>Fungi</taxon>
        <taxon>Dikarya</taxon>
        <taxon>Ascomycota</taxon>
        <taxon>Pezizomycotina</taxon>
        <taxon>Dothideomycetes</taxon>
        <taxon>Pleosporomycetidae</taxon>
        <taxon>Pleosporales</taxon>
        <taxon>Massarineae</taxon>
        <taxon>Massarinaceae</taxon>
        <taxon>Massarina</taxon>
    </lineage>
</organism>
<name>A0A6A6RJB0_9PLEO</name>
<accession>A0A6A6RJB0</accession>
<evidence type="ECO:0000313" key="1">
    <source>
        <dbReference type="EMBL" id="KAF2634531.1"/>
    </source>
</evidence>
<keyword evidence="2" id="KW-1185">Reference proteome</keyword>
<dbReference type="EMBL" id="MU006821">
    <property type="protein sequence ID" value="KAF2634531.1"/>
    <property type="molecule type" value="Genomic_DNA"/>
</dbReference>
<dbReference type="AlphaFoldDB" id="A0A6A6RJB0"/>
<gene>
    <name evidence="1" type="ORF">P280DRAFT_474553</name>
</gene>
<protein>
    <submittedName>
        <fullName evidence="1">Uncharacterized protein</fullName>
    </submittedName>
</protein>
<evidence type="ECO:0000313" key="2">
    <source>
        <dbReference type="Proteomes" id="UP000799753"/>
    </source>
</evidence>
<dbReference type="OrthoDB" id="5418695at2759"/>
<proteinExistence type="predicted"/>
<sequence>MFGFHFGFYPQNPFAPTAVWNNIAPVQLPRPPPPAAKAAPAAAIEGATSAVPVPPPPGHRTAHVWHAQNTANPIFNITKKVHINTYSHHLINIEPVALQEVEDSRPAGLAPLMTVECMTWQAPPATMCERWSGVSPEIQGFMKGIETARNTMYVPCFSSRR</sequence>